<dbReference type="AlphaFoldDB" id="A0A0N4SWC6"/>
<feature type="region of interest" description="Disordered" evidence="1">
    <location>
        <begin position="14"/>
        <end position="54"/>
    </location>
</feature>
<proteinExistence type="predicted"/>
<dbReference type="Bgee" id="ENSMUSG00000030324">
    <property type="expression patterns" value="Expressed in retinal neural layer and 56 other cell types or tissues"/>
</dbReference>
<dbReference type="AGR" id="MGI:97914"/>
<dbReference type="Ensembl" id="ENSMUST00000204493.2">
    <property type="protein sequence ID" value="ENSMUSP00000145464.2"/>
    <property type="gene ID" value="ENSMUSG00000030324.9"/>
</dbReference>
<name>A0A0N4SWC6_MOUSE</name>
<reference evidence="2 4" key="2">
    <citation type="journal article" date="2011" name="PLoS Biol.">
        <title>Modernizing reference genome assemblies.</title>
        <authorList>
            <person name="Church D.M."/>
            <person name="Schneider V.A."/>
            <person name="Graves T."/>
            <person name="Auger K."/>
            <person name="Cunningham F."/>
            <person name="Bouk N."/>
            <person name="Chen H.C."/>
            <person name="Agarwala R."/>
            <person name="McLaren W.M."/>
            <person name="Ritchie G.R."/>
            <person name="Albracht D."/>
            <person name="Kremitzki M."/>
            <person name="Rock S."/>
            <person name="Kotkiewicz H."/>
            <person name="Kremitzki C."/>
            <person name="Wollam A."/>
            <person name="Trani L."/>
            <person name="Fulton L."/>
            <person name="Fulton R."/>
            <person name="Matthews L."/>
            <person name="Whitehead S."/>
            <person name="Chow W."/>
            <person name="Torrance J."/>
            <person name="Dunn M."/>
            <person name="Harden G."/>
            <person name="Threadgold G."/>
            <person name="Wood J."/>
            <person name="Collins J."/>
            <person name="Heath P."/>
            <person name="Griffiths G."/>
            <person name="Pelan S."/>
            <person name="Grafham D."/>
            <person name="Eichler E.E."/>
            <person name="Weinstock G."/>
            <person name="Mardis E.R."/>
            <person name="Wilson R.K."/>
            <person name="Howe K."/>
            <person name="Flicek P."/>
            <person name="Hubbard T."/>
        </authorList>
    </citation>
    <scope>NUCLEOTIDE SEQUENCE [LARGE SCALE GENOMIC DNA]</scope>
    <source>
        <strain evidence="2 4">C57BL/6J</strain>
    </source>
</reference>
<dbReference type="GeneTree" id="ENSGT01030000234549"/>
<reference evidence="2" key="3">
    <citation type="submission" date="2025-08" db="UniProtKB">
        <authorList>
            <consortium name="Ensembl"/>
        </authorList>
    </citation>
    <scope>IDENTIFICATION</scope>
    <source>
        <strain evidence="2">C57BL/6J</strain>
    </source>
</reference>
<organism evidence="2 4">
    <name type="scientific">Mus musculus</name>
    <name type="common">Mouse</name>
    <dbReference type="NCBI Taxonomy" id="10090"/>
    <lineage>
        <taxon>Eukaryota</taxon>
        <taxon>Metazoa</taxon>
        <taxon>Chordata</taxon>
        <taxon>Craniata</taxon>
        <taxon>Vertebrata</taxon>
        <taxon>Euteleostomi</taxon>
        <taxon>Mammalia</taxon>
        <taxon>Eutheria</taxon>
        <taxon>Euarchontoglires</taxon>
        <taxon>Glires</taxon>
        <taxon>Rodentia</taxon>
        <taxon>Myomorpha</taxon>
        <taxon>Muroidea</taxon>
        <taxon>Muridae</taxon>
        <taxon>Murinae</taxon>
        <taxon>Mus</taxon>
        <taxon>Mus</taxon>
    </lineage>
</organism>
<keyword evidence="4" id="KW-1185">Reference proteome</keyword>
<accession>A0A0N4SWC6</accession>
<protein>
    <submittedName>
        <fullName evidence="2">Rhodopsin</fullName>
    </submittedName>
</protein>
<dbReference type="MGI" id="MGI:97914">
    <property type="gene designation" value="Rho"/>
</dbReference>
<evidence type="ECO:0000313" key="2">
    <source>
        <dbReference type="Ensembl" id="ENSMUSP00000145464.2"/>
    </source>
</evidence>
<evidence type="ECO:0000313" key="3">
    <source>
        <dbReference type="MGI" id="MGI:97914"/>
    </source>
</evidence>
<sequence length="54" mass="6356">MRQEKVGTVVWTPRQAMSWSSQSRRRLPSSRSQPPLRRQRRKSPAWLSSWSSSS</sequence>
<evidence type="ECO:0000256" key="1">
    <source>
        <dbReference type="SAM" id="MobiDB-lite"/>
    </source>
</evidence>
<reference evidence="2 4" key="1">
    <citation type="journal article" date="2009" name="PLoS Biol.">
        <title>Lineage-specific biology revealed by a finished genome assembly of the mouse.</title>
        <authorList>
            <consortium name="Mouse Genome Sequencing Consortium"/>
            <person name="Church D.M."/>
            <person name="Goodstadt L."/>
            <person name="Hillier L.W."/>
            <person name="Zody M.C."/>
            <person name="Goldstein S."/>
            <person name="She X."/>
            <person name="Bult C.J."/>
            <person name="Agarwala R."/>
            <person name="Cherry J.L."/>
            <person name="DiCuccio M."/>
            <person name="Hlavina W."/>
            <person name="Kapustin Y."/>
            <person name="Meric P."/>
            <person name="Maglott D."/>
            <person name="Birtle Z."/>
            <person name="Marques A.C."/>
            <person name="Graves T."/>
            <person name="Zhou S."/>
            <person name="Teague B."/>
            <person name="Potamousis K."/>
            <person name="Churas C."/>
            <person name="Place M."/>
            <person name="Herschleb J."/>
            <person name="Runnheim R."/>
            <person name="Forrest D."/>
            <person name="Amos-Landgraf J."/>
            <person name="Schwartz D.C."/>
            <person name="Cheng Z."/>
            <person name="Lindblad-Toh K."/>
            <person name="Eichler E.E."/>
            <person name="Ponting C.P."/>
        </authorList>
    </citation>
    <scope>NUCLEOTIDE SEQUENCE [LARGE SCALE GENOMIC DNA]</scope>
    <source>
        <strain evidence="2 4">C57BL/6J</strain>
    </source>
</reference>
<dbReference type="ExpressionAtlas" id="A0A0N4SWC6">
    <property type="expression patterns" value="baseline and differential"/>
</dbReference>
<dbReference type="VEuPathDB" id="HostDB:ENSMUSG00000030324"/>
<dbReference type="Proteomes" id="UP000000589">
    <property type="component" value="Chromosome 6"/>
</dbReference>
<reference evidence="2" key="4">
    <citation type="submission" date="2025-09" db="UniProtKB">
        <authorList>
            <consortium name="Ensembl"/>
        </authorList>
    </citation>
    <scope>IDENTIFICATION</scope>
    <source>
        <strain evidence="2">C57BL/6J</strain>
    </source>
</reference>
<evidence type="ECO:0000313" key="4">
    <source>
        <dbReference type="Proteomes" id="UP000000589"/>
    </source>
</evidence>
<gene>
    <name evidence="2 3" type="primary">Rho</name>
</gene>
<dbReference type="Antibodypedia" id="17456">
    <property type="antibodies" value="510 antibodies from 39 providers"/>
</dbReference>